<gene>
    <name evidence="4" type="ORF">HETIRDRAFT_235157</name>
</gene>
<feature type="region of interest" description="Disordered" evidence="1">
    <location>
        <begin position="512"/>
        <end position="550"/>
    </location>
</feature>
<feature type="transmembrane region" description="Helical" evidence="2">
    <location>
        <begin position="917"/>
        <end position="941"/>
    </location>
</feature>
<protein>
    <recommendedName>
        <fullName evidence="3">CSC1/OSCA1-like 7TM region domain-containing protein</fullName>
    </recommendedName>
</protein>
<dbReference type="KEGG" id="hir:HETIRDRAFT_235157"/>
<feature type="non-terminal residue" evidence="4">
    <location>
        <position position="1"/>
    </location>
</feature>
<dbReference type="RefSeq" id="XP_009540717.1">
    <property type="nucleotide sequence ID" value="XM_009542422.1"/>
</dbReference>
<keyword evidence="2" id="KW-1133">Transmembrane helix</keyword>
<sequence>IRTFTTTIPQTSVLPSTTITYSVQTVLSAATPVSLASSGQGVCIGDRLDASADGLLATIVLSSAIGLLLWLLFAILRLRFRQIYGLREWFVQQDLRPKPLKPTLWAFLSPPVPLVPSIPVDVSDAGASPVGDAHLFPSDEELSQRTLWVCFLLSSGWSILGLAAALPLYLVSTPCIQESASQPRFTGFLSTLQDLSLLRLLQLLGDRDISISNPRTQTRAIVDGSDVASNTRIRIIILTVFVIVLGLIPSLWKILHEFTKLAAFRRRWLNVHLRGLEMGWLSARDAPGFSGWGEKHFKDFITRTGLSSSFDNRPSNDIGRNGHTQRSGVDAPLARAEEEKLDVDIQSLFSIGDTQPLALLIEERDEILENLEIAETKYISSFRLSTPDPSIADFTPVPVSDTEGIPYISRPRALRSTARRRRARNPAYASSSLTPTSYVAPSQYYKLGSLRGVNGGRFADEEDPGPSFSDSIHQRVVGTRFQEVNHNSSLYGRLPLGSHIRLEGGVLSPEPIPVPSPLLPDPRRFGPNYVEPSTDTDGGNPSELDKYEGENSERWVDVAHEAPIDFSKDESPPLAEASPVPAHEPSEAGMFNFERRPKIFGPSPSDRMDTFPLRNRGATSRASEVAPPHLRLQAQPPFVRPVTGLDHDDLGIVYADIRSWRTKLKSINQEIADAQNDAYSDIADGVRIKGWLMVGRGLRYIPGMQLIEGRAKEDVRWDELQGENDPLNRLVFWVIVAMAGCLLAIGLTAAAGLAVATAPDYAHYLTFFQPLANHNSFTTGLSTVLAPAVGATLFIAIAIAGLYKSSRLISTASVSANQLIIFKTAFYMLTFVAAIWLTAAGAILYAFGALSTNTSRAKTISDGAIYISVLLLAIVINVAIISPALLMLQPLRLRRVLRNEKEAVTPRQRFRAVYPRTYSPLFASSCCVLAVIFSSTYSLIFPLMSPAAAVLLLLTLIAHRYLIGYVYARTLSQTGGLLQMWLLKRLGTILALQPLLLGLILLSRQLWAEGGVLIAAAVFTVVFVEAYTCFKMRQPGLNSLSHVTQNSLDTFAKRARPKRNQRLTEESSSFAISGRAARTRGSMASVLEMMSVTLAVMPSTTRTRGPVPLQTETLNDLTATERAARTHPDAPPYLPPLSFADHAEEMSSIMYAPELIAPAPIIWLPNDSAGVARSEAYDLQRYHDLRTTLDVRAKEDVHPQRSSSSRAHR</sequence>
<dbReference type="AlphaFoldDB" id="W4KLM1"/>
<dbReference type="GO" id="GO:0005886">
    <property type="term" value="C:plasma membrane"/>
    <property type="evidence" value="ECO:0007669"/>
    <property type="project" value="TreeGrafter"/>
</dbReference>
<dbReference type="Pfam" id="PF02714">
    <property type="entry name" value="RSN1_7TM"/>
    <property type="match status" value="1"/>
</dbReference>
<dbReference type="PANTHER" id="PTHR13018">
    <property type="entry name" value="PROBABLE MEMBRANE PROTEIN DUF221-RELATED"/>
    <property type="match status" value="1"/>
</dbReference>
<dbReference type="InParanoid" id="W4KLM1"/>
<accession>W4KLM1</accession>
<dbReference type="EMBL" id="KI925454">
    <property type="protein sequence ID" value="ETW86722.1"/>
    <property type="molecule type" value="Genomic_DNA"/>
</dbReference>
<feature type="transmembrane region" description="Helical" evidence="2">
    <location>
        <begin position="1013"/>
        <end position="1030"/>
    </location>
</feature>
<feature type="transmembrane region" description="Helical" evidence="2">
    <location>
        <begin position="233"/>
        <end position="255"/>
    </location>
</feature>
<feature type="transmembrane region" description="Helical" evidence="2">
    <location>
        <begin position="147"/>
        <end position="170"/>
    </location>
</feature>
<organism evidence="4 5">
    <name type="scientific">Heterobasidion irregulare (strain TC 32-1)</name>
    <dbReference type="NCBI Taxonomy" id="747525"/>
    <lineage>
        <taxon>Eukaryota</taxon>
        <taxon>Fungi</taxon>
        <taxon>Dikarya</taxon>
        <taxon>Basidiomycota</taxon>
        <taxon>Agaricomycotina</taxon>
        <taxon>Agaricomycetes</taxon>
        <taxon>Russulales</taxon>
        <taxon>Bondarzewiaceae</taxon>
        <taxon>Heterobasidion</taxon>
        <taxon>Heterobasidion annosum species complex</taxon>
    </lineage>
</organism>
<dbReference type="InterPro" id="IPR045122">
    <property type="entry name" value="Csc1-like"/>
</dbReference>
<dbReference type="HOGENOM" id="CLU_005496_0_0_1"/>
<dbReference type="Proteomes" id="UP000030671">
    <property type="component" value="Unassembled WGS sequence"/>
</dbReference>
<dbReference type="GeneID" id="20668746"/>
<feature type="domain" description="CSC1/OSCA1-like 7TM region" evidence="3">
    <location>
        <begin position="730"/>
        <end position="998"/>
    </location>
</feature>
<feature type="region of interest" description="Disordered" evidence="1">
    <location>
        <begin position="565"/>
        <end position="587"/>
    </location>
</feature>
<dbReference type="PANTHER" id="PTHR13018:SF5">
    <property type="entry name" value="RE44586P"/>
    <property type="match status" value="1"/>
</dbReference>
<feature type="transmembrane region" description="Helical" evidence="2">
    <location>
        <begin position="730"/>
        <end position="757"/>
    </location>
</feature>
<feature type="transmembrane region" description="Helical" evidence="2">
    <location>
        <begin position="989"/>
        <end position="1007"/>
    </location>
</feature>
<feature type="transmembrane region" description="Helical" evidence="2">
    <location>
        <begin position="824"/>
        <end position="845"/>
    </location>
</feature>
<evidence type="ECO:0000313" key="4">
    <source>
        <dbReference type="EMBL" id="ETW86722.1"/>
    </source>
</evidence>
<keyword evidence="2" id="KW-0472">Membrane</keyword>
<dbReference type="GO" id="GO:0005227">
    <property type="term" value="F:calcium-activated cation channel activity"/>
    <property type="evidence" value="ECO:0007669"/>
    <property type="project" value="InterPro"/>
</dbReference>
<keyword evidence="5" id="KW-1185">Reference proteome</keyword>
<keyword evidence="2" id="KW-0812">Transmembrane</keyword>
<feature type="transmembrane region" description="Helical" evidence="2">
    <location>
        <begin position="777"/>
        <end position="803"/>
    </location>
</feature>
<dbReference type="InterPro" id="IPR003864">
    <property type="entry name" value="CSC1/OSCA1-like_7TM"/>
</dbReference>
<dbReference type="eggNOG" id="ENOG502RZBI">
    <property type="taxonomic scope" value="Eukaryota"/>
</dbReference>
<proteinExistence type="predicted"/>
<name>W4KLM1_HETIT</name>
<dbReference type="OrthoDB" id="2591106at2759"/>
<evidence type="ECO:0000259" key="3">
    <source>
        <dbReference type="Pfam" id="PF02714"/>
    </source>
</evidence>
<feature type="non-terminal residue" evidence="4">
    <location>
        <position position="1209"/>
    </location>
</feature>
<evidence type="ECO:0000313" key="5">
    <source>
        <dbReference type="Proteomes" id="UP000030671"/>
    </source>
</evidence>
<evidence type="ECO:0000256" key="2">
    <source>
        <dbReference type="SAM" id="Phobius"/>
    </source>
</evidence>
<feature type="transmembrane region" description="Helical" evidence="2">
    <location>
        <begin position="947"/>
        <end position="968"/>
    </location>
</feature>
<reference evidence="4 5" key="1">
    <citation type="journal article" date="2012" name="New Phytol.">
        <title>Insight into trade-off between wood decay and parasitism from the genome of a fungal forest pathogen.</title>
        <authorList>
            <person name="Olson A."/>
            <person name="Aerts A."/>
            <person name="Asiegbu F."/>
            <person name="Belbahri L."/>
            <person name="Bouzid O."/>
            <person name="Broberg A."/>
            <person name="Canback B."/>
            <person name="Coutinho P.M."/>
            <person name="Cullen D."/>
            <person name="Dalman K."/>
            <person name="Deflorio G."/>
            <person name="van Diepen L.T."/>
            <person name="Dunand C."/>
            <person name="Duplessis S."/>
            <person name="Durling M."/>
            <person name="Gonthier P."/>
            <person name="Grimwood J."/>
            <person name="Fossdal C.G."/>
            <person name="Hansson D."/>
            <person name="Henrissat B."/>
            <person name="Hietala A."/>
            <person name="Himmelstrand K."/>
            <person name="Hoffmeister D."/>
            <person name="Hogberg N."/>
            <person name="James T.Y."/>
            <person name="Karlsson M."/>
            <person name="Kohler A."/>
            <person name="Kues U."/>
            <person name="Lee Y.H."/>
            <person name="Lin Y.C."/>
            <person name="Lind M."/>
            <person name="Lindquist E."/>
            <person name="Lombard V."/>
            <person name="Lucas S."/>
            <person name="Lunden K."/>
            <person name="Morin E."/>
            <person name="Murat C."/>
            <person name="Park J."/>
            <person name="Raffaello T."/>
            <person name="Rouze P."/>
            <person name="Salamov A."/>
            <person name="Schmutz J."/>
            <person name="Solheim H."/>
            <person name="Stahlberg J."/>
            <person name="Velez H."/>
            <person name="de Vries R.P."/>
            <person name="Wiebenga A."/>
            <person name="Woodward S."/>
            <person name="Yakovlev I."/>
            <person name="Garbelotto M."/>
            <person name="Martin F."/>
            <person name="Grigoriev I.V."/>
            <person name="Stenlid J."/>
        </authorList>
    </citation>
    <scope>NUCLEOTIDE SEQUENCE [LARGE SCALE GENOMIC DNA]</scope>
    <source>
        <strain evidence="4 5">TC 32-1</strain>
    </source>
</reference>
<feature type="transmembrane region" description="Helical" evidence="2">
    <location>
        <begin position="55"/>
        <end position="76"/>
    </location>
</feature>
<feature type="transmembrane region" description="Helical" evidence="2">
    <location>
        <begin position="865"/>
        <end position="888"/>
    </location>
</feature>
<evidence type="ECO:0000256" key="1">
    <source>
        <dbReference type="SAM" id="MobiDB-lite"/>
    </source>
</evidence>
<feature type="region of interest" description="Disordered" evidence="1">
    <location>
        <begin position="311"/>
        <end position="330"/>
    </location>
</feature>